<dbReference type="EMBL" id="JAUHHC010000002">
    <property type="protein sequence ID" value="MDN3920369.1"/>
    <property type="molecule type" value="Genomic_DNA"/>
</dbReference>
<organism evidence="11 12">
    <name type="scientific">Roseateles violae</name>
    <dbReference type="NCBI Taxonomy" id="3058042"/>
    <lineage>
        <taxon>Bacteria</taxon>
        <taxon>Pseudomonadati</taxon>
        <taxon>Pseudomonadota</taxon>
        <taxon>Betaproteobacteria</taxon>
        <taxon>Burkholderiales</taxon>
        <taxon>Sphaerotilaceae</taxon>
        <taxon>Roseateles</taxon>
    </lineage>
</organism>
<sequence>MSDEAQGRPRRFPLPLDKLGGAKAGATRELLMPQRHLREAAADAARQAAPSGLGLDSAQVRQRMVQRLRREGLADERVLQALATVPRHEFVDSALAIQAYEDTSLPIGHGQTISKPSVVGRMIAMLFGGATASRQGQLGRVLEIGTGCGYQAAVLALLAKQVVSIERLKPLHDKARQNLAQRRHHHVRLIYGDGRLGHAPAAPFDSIIAAAGGEDIPAAWLAQLAPGGRLAAPMAAAGGRGQVLVVIDHQLDAGGASRFVRSEHEAVLFVPLKSGVM</sequence>
<evidence type="ECO:0000256" key="5">
    <source>
        <dbReference type="ARBA" id="ARBA00022490"/>
    </source>
</evidence>
<evidence type="ECO:0000256" key="3">
    <source>
        <dbReference type="ARBA" id="ARBA00011890"/>
    </source>
</evidence>
<comment type="similarity">
    <text evidence="2">Belongs to the methyltransferase superfamily. L-isoaspartyl/D-aspartyl protein methyltransferase family.</text>
</comment>
<evidence type="ECO:0000256" key="1">
    <source>
        <dbReference type="ARBA" id="ARBA00004496"/>
    </source>
</evidence>
<feature type="region of interest" description="Disordered" evidence="10">
    <location>
        <begin position="1"/>
        <end position="20"/>
    </location>
</feature>
<gene>
    <name evidence="11" type="ORF">QWJ38_08780</name>
</gene>
<reference evidence="11 12" key="1">
    <citation type="submission" date="2023-06" db="EMBL/GenBank/DDBJ databases">
        <title>Pelomonas sp. PFR6 16S ribosomal RNA gene Genome sequencing and assembly.</title>
        <authorList>
            <person name="Woo H."/>
        </authorList>
    </citation>
    <scope>NUCLEOTIDE SEQUENCE [LARGE SCALE GENOMIC DNA]</scope>
    <source>
        <strain evidence="11 12">PFR6</strain>
    </source>
</reference>
<dbReference type="InterPro" id="IPR000682">
    <property type="entry name" value="PCMT"/>
</dbReference>
<evidence type="ECO:0000313" key="12">
    <source>
        <dbReference type="Proteomes" id="UP001228044"/>
    </source>
</evidence>
<dbReference type="NCBIfam" id="TIGR00080">
    <property type="entry name" value="pimt"/>
    <property type="match status" value="1"/>
</dbReference>
<keyword evidence="5" id="KW-0963">Cytoplasm</keyword>
<dbReference type="PANTHER" id="PTHR11579">
    <property type="entry name" value="PROTEIN-L-ISOASPARTATE O-METHYLTRANSFERASE"/>
    <property type="match status" value="1"/>
</dbReference>
<evidence type="ECO:0000256" key="7">
    <source>
        <dbReference type="ARBA" id="ARBA00022679"/>
    </source>
</evidence>
<accession>A0ABT8DVP6</accession>
<dbReference type="GO" id="GO:0004719">
    <property type="term" value="F:protein-L-isoaspartate (D-aspartate) O-methyltransferase activity"/>
    <property type="evidence" value="ECO:0007669"/>
    <property type="project" value="UniProtKB-EC"/>
</dbReference>
<comment type="subcellular location">
    <subcellularLocation>
        <location evidence="1">Cytoplasm</location>
    </subcellularLocation>
</comment>
<dbReference type="Gene3D" id="3.40.50.150">
    <property type="entry name" value="Vaccinia Virus protein VP39"/>
    <property type="match status" value="1"/>
</dbReference>
<dbReference type="Proteomes" id="UP001228044">
    <property type="component" value="Unassembled WGS sequence"/>
</dbReference>
<dbReference type="NCBIfam" id="NF001453">
    <property type="entry name" value="PRK00312.1"/>
    <property type="match status" value="1"/>
</dbReference>
<evidence type="ECO:0000256" key="8">
    <source>
        <dbReference type="ARBA" id="ARBA00022691"/>
    </source>
</evidence>
<evidence type="ECO:0000256" key="10">
    <source>
        <dbReference type="SAM" id="MobiDB-lite"/>
    </source>
</evidence>
<dbReference type="SUPFAM" id="SSF53335">
    <property type="entry name" value="S-adenosyl-L-methionine-dependent methyltransferases"/>
    <property type="match status" value="1"/>
</dbReference>
<dbReference type="Pfam" id="PF01135">
    <property type="entry name" value="PCMT"/>
    <property type="match status" value="1"/>
</dbReference>
<protein>
    <recommendedName>
        <fullName evidence="4 9">Protein-L-isoaspartate O-methyltransferase</fullName>
        <ecNumber evidence="3 9">2.1.1.77</ecNumber>
    </recommendedName>
</protein>
<dbReference type="CDD" id="cd02440">
    <property type="entry name" value="AdoMet_MTases"/>
    <property type="match status" value="1"/>
</dbReference>
<evidence type="ECO:0000256" key="4">
    <source>
        <dbReference type="ARBA" id="ARBA00013346"/>
    </source>
</evidence>
<keyword evidence="6 11" id="KW-0489">Methyltransferase</keyword>
<keyword evidence="7 11" id="KW-0808">Transferase</keyword>
<dbReference type="PANTHER" id="PTHR11579:SF0">
    <property type="entry name" value="PROTEIN-L-ISOASPARTATE(D-ASPARTATE) O-METHYLTRANSFERASE"/>
    <property type="match status" value="1"/>
</dbReference>
<dbReference type="EC" id="2.1.1.77" evidence="3 9"/>
<comment type="caution">
    <text evidence="11">The sequence shown here is derived from an EMBL/GenBank/DDBJ whole genome shotgun (WGS) entry which is preliminary data.</text>
</comment>
<dbReference type="RefSeq" id="WP_290358672.1">
    <property type="nucleotide sequence ID" value="NZ_JAUHHC010000002.1"/>
</dbReference>
<keyword evidence="8" id="KW-0949">S-adenosyl-L-methionine</keyword>
<evidence type="ECO:0000256" key="2">
    <source>
        <dbReference type="ARBA" id="ARBA00005369"/>
    </source>
</evidence>
<proteinExistence type="inferred from homology"/>
<dbReference type="GO" id="GO:0032259">
    <property type="term" value="P:methylation"/>
    <property type="evidence" value="ECO:0007669"/>
    <property type="project" value="UniProtKB-KW"/>
</dbReference>
<dbReference type="InterPro" id="IPR029063">
    <property type="entry name" value="SAM-dependent_MTases_sf"/>
</dbReference>
<keyword evidence="12" id="KW-1185">Reference proteome</keyword>
<name>A0ABT8DVP6_9BURK</name>
<evidence type="ECO:0000256" key="6">
    <source>
        <dbReference type="ARBA" id="ARBA00022603"/>
    </source>
</evidence>
<evidence type="ECO:0000313" key="11">
    <source>
        <dbReference type="EMBL" id="MDN3920369.1"/>
    </source>
</evidence>
<evidence type="ECO:0000256" key="9">
    <source>
        <dbReference type="NCBIfam" id="TIGR00080"/>
    </source>
</evidence>